<dbReference type="VEuPathDB" id="FungiDB:BDV34DRAFT_210430"/>
<dbReference type="InterPro" id="IPR035474">
    <property type="entry name" value="SIS_Kpsf"/>
</dbReference>
<evidence type="ECO:0000256" key="4">
    <source>
        <dbReference type="HAMAP-Rule" id="MF_03191"/>
    </source>
</evidence>
<comment type="subunit">
    <text evidence="4">Component of a multi-subunit COQ enzyme complex, composed of at least COQ3, COQ4, COQ5, COQ6, COQ7 and COQ9.</text>
</comment>
<organism evidence="7 8">
    <name type="scientific">Aspergillus parasiticus</name>
    <dbReference type="NCBI Taxonomy" id="5067"/>
    <lineage>
        <taxon>Eukaryota</taxon>
        <taxon>Fungi</taxon>
        <taxon>Dikarya</taxon>
        <taxon>Ascomycota</taxon>
        <taxon>Pezizomycotina</taxon>
        <taxon>Eurotiomycetes</taxon>
        <taxon>Eurotiomycetidae</taxon>
        <taxon>Eurotiales</taxon>
        <taxon>Aspergillaceae</taxon>
        <taxon>Aspergillus</taxon>
        <taxon>Aspergillus subgen. Circumdati</taxon>
    </lineage>
</organism>
<dbReference type="Proteomes" id="UP000326532">
    <property type="component" value="Unassembled WGS sequence"/>
</dbReference>
<comment type="pathway">
    <text evidence="4">Cofactor biosynthesis; ubiquinone biosynthesis.</text>
</comment>
<dbReference type="PANTHER" id="PTHR38418">
    <property type="entry name" value="SUGAR ISOMERASE, KPSF/GUTQ (AFU_ORTHOLOGUE AFUA_6G08860)"/>
    <property type="match status" value="1"/>
</dbReference>
<dbReference type="PROSITE" id="PS51608">
    <property type="entry name" value="SAM_MT_UBIE"/>
    <property type="match status" value="1"/>
</dbReference>
<dbReference type="CDD" id="cd05014">
    <property type="entry name" value="SIS_Kpsf"/>
    <property type="match status" value="1"/>
</dbReference>
<dbReference type="GO" id="GO:0097367">
    <property type="term" value="F:carbohydrate derivative binding"/>
    <property type="evidence" value="ECO:0007669"/>
    <property type="project" value="InterPro"/>
</dbReference>
<proteinExistence type="inferred from homology"/>
<feature type="compositionally biased region" description="Low complexity" evidence="5">
    <location>
        <begin position="662"/>
        <end position="687"/>
    </location>
</feature>
<dbReference type="GO" id="GO:0008425">
    <property type="term" value="F:2-methoxy-6-polyprenyl-1,4-benzoquinol methyltransferase activity"/>
    <property type="evidence" value="ECO:0007669"/>
    <property type="project" value="UniProtKB-UniRule"/>
</dbReference>
<dbReference type="SUPFAM" id="SSF53697">
    <property type="entry name" value="SIS domain"/>
    <property type="match status" value="1"/>
</dbReference>
<dbReference type="Pfam" id="PF01209">
    <property type="entry name" value="Ubie_methyltran"/>
    <property type="match status" value="1"/>
</dbReference>
<comment type="similarity">
    <text evidence="4">Belongs to the class I-like SAM-binding methyltransferase superfamily. MenG/UbiE family.</text>
</comment>
<protein>
    <recommendedName>
        <fullName evidence="4">2-methoxy-6-polyprenyl-1,4-benzoquinol methylase, mitochondrial</fullName>
        <ecNumber evidence="4">2.1.1.201</ecNumber>
    </recommendedName>
    <alternativeName>
        <fullName evidence="4">Ubiquinone biosynthesis methyltransferase COQ5</fullName>
    </alternativeName>
</protein>
<dbReference type="InterPro" id="IPR004033">
    <property type="entry name" value="UbiE/COQ5_MeTrFase"/>
</dbReference>
<dbReference type="UniPathway" id="UPA00232"/>
<dbReference type="NCBIfam" id="TIGR01934">
    <property type="entry name" value="MenG_MenH_UbiE"/>
    <property type="match status" value="1"/>
</dbReference>
<feature type="binding site" evidence="4">
    <location>
        <position position="151"/>
    </location>
    <ligand>
        <name>S-adenosyl-L-methionine</name>
        <dbReference type="ChEBI" id="CHEBI:59789"/>
    </ligand>
</feature>
<feature type="domain" description="SIS" evidence="6">
    <location>
        <begin position="480"/>
        <end position="630"/>
    </location>
</feature>
<keyword evidence="3 4" id="KW-0949">S-adenosyl-L-methionine</keyword>
<evidence type="ECO:0000256" key="2">
    <source>
        <dbReference type="ARBA" id="ARBA00022679"/>
    </source>
</evidence>
<evidence type="ECO:0000256" key="1">
    <source>
        <dbReference type="ARBA" id="ARBA00022603"/>
    </source>
</evidence>
<gene>
    <name evidence="4" type="primary">COQ5</name>
    <name evidence="7" type="ORF">BDV34DRAFT_210430</name>
</gene>
<dbReference type="PANTHER" id="PTHR38418:SF2">
    <property type="entry name" value="SUGAR ISOMERASE, KPSF_GUTQ (AFU_ORTHOLOGUE AFUA_6G08860)"/>
    <property type="match status" value="1"/>
</dbReference>
<dbReference type="CDD" id="cd02440">
    <property type="entry name" value="AdoMet_MTases"/>
    <property type="match status" value="1"/>
</dbReference>
<evidence type="ECO:0000256" key="3">
    <source>
        <dbReference type="ARBA" id="ARBA00022691"/>
    </source>
</evidence>
<dbReference type="Gene3D" id="3.40.50.150">
    <property type="entry name" value="Vaccinia Virus protein VP39"/>
    <property type="match status" value="1"/>
</dbReference>
<accession>A0A5N6DV51</accession>
<dbReference type="AlphaFoldDB" id="A0A5N6DV51"/>
<keyword evidence="4" id="KW-0831">Ubiquinone biosynthesis</keyword>
<dbReference type="Gene3D" id="3.40.50.10490">
    <property type="entry name" value="Glucose-6-phosphate isomerase like protein, domain 1"/>
    <property type="match status" value="1"/>
</dbReference>
<evidence type="ECO:0000313" key="8">
    <source>
        <dbReference type="Proteomes" id="UP000326532"/>
    </source>
</evidence>
<keyword evidence="4" id="KW-0496">Mitochondrion</keyword>
<keyword evidence="4" id="KW-0472">Membrane</keyword>
<dbReference type="EMBL" id="ML734948">
    <property type="protein sequence ID" value="KAB8209086.1"/>
    <property type="molecule type" value="Genomic_DNA"/>
</dbReference>
<dbReference type="Pfam" id="PF01380">
    <property type="entry name" value="SIS"/>
    <property type="match status" value="1"/>
</dbReference>
<dbReference type="GO" id="GO:1901135">
    <property type="term" value="P:carbohydrate derivative metabolic process"/>
    <property type="evidence" value="ECO:0007669"/>
    <property type="project" value="InterPro"/>
</dbReference>
<comment type="function">
    <text evidence="4">Methyltransferase required for the conversion of 2-polyprenyl-6-methoxy-1,4-benzoquinol (DDMQH2) to 2-polyprenyl-3-methyl-6-methoxy-1,4-benzoquinol (DMQH2).</text>
</comment>
<comment type="catalytic activity">
    <reaction evidence="4">
        <text>a 2-methoxy-6-(all-trans-polyprenyl)benzene-1,4-diol + S-adenosyl-L-methionine = a 5-methoxy-2-methyl-3-(all-trans-polyprenyl)benzene-1,4-diol + S-adenosyl-L-homocysteine + H(+)</text>
        <dbReference type="Rhea" id="RHEA:28286"/>
        <dbReference type="Rhea" id="RHEA-COMP:10858"/>
        <dbReference type="Rhea" id="RHEA-COMP:10859"/>
        <dbReference type="ChEBI" id="CHEBI:15378"/>
        <dbReference type="ChEBI" id="CHEBI:57856"/>
        <dbReference type="ChEBI" id="CHEBI:59789"/>
        <dbReference type="ChEBI" id="CHEBI:84166"/>
        <dbReference type="ChEBI" id="CHEBI:84167"/>
        <dbReference type="EC" id="2.1.1.201"/>
    </reaction>
</comment>
<evidence type="ECO:0000313" key="7">
    <source>
        <dbReference type="EMBL" id="KAB8209086.1"/>
    </source>
</evidence>
<dbReference type="FunFam" id="3.40.50.150:FF:000133">
    <property type="entry name" value="2-methoxy-6-polyprenyl-1,4-benzoquinol methylase, mitochondrial"/>
    <property type="match status" value="1"/>
</dbReference>
<comment type="subcellular location">
    <subcellularLocation>
        <location evidence="4">Mitochondrion inner membrane</location>
        <topology evidence="4">Peripheral membrane protein</topology>
        <orientation evidence="4">Matrix side</orientation>
    </subcellularLocation>
</comment>
<keyword evidence="1 4" id="KW-0489">Methyltransferase</keyword>
<reference evidence="7 8" key="1">
    <citation type="submission" date="2019-04" db="EMBL/GenBank/DDBJ databases">
        <title>Fungal friends and foes A comparative genomics study of 23 Aspergillus species from section Flavi.</title>
        <authorList>
            <consortium name="DOE Joint Genome Institute"/>
            <person name="Kjaerbolling I."/>
            <person name="Vesth T.C."/>
            <person name="Frisvad J.C."/>
            <person name="Nybo J.L."/>
            <person name="Theobald S."/>
            <person name="Kildgaard S."/>
            <person name="Petersen T.I."/>
            <person name="Kuo A."/>
            <person name="Sato A."/>
            <person name="Lyhne E.K."/>
            <person name="Kogle M.E."/>
            <person name="Wiebenga A."/>
            <person name="Kun R.S."/>
            <person name="Lubbers R.J."/>
            <person name="Makela M.R."/>
            <person name="Barry K."/>
            <person name="Chovatia M."/>
            <person name="Clum A."/>
            <person name="Daum C."/>
            <person name="Haridas S."/>
            <person name="He G."/>
            <person name="LaButti K."/>
            <person name="Lipzen A."/>
            <person name="Mondo S."/>
            <person name="Pangilinan J."/>
            <person name="Riley R."/>
            <person name="Salamov A."/>
            <person name="Simmons B.A."/>
            <person name="Magnuson J.K."/>
            <person name="Henrissat B."/>
            <person name="Mortensen U.H."/>
            <person name="Larsen T.O."/>
            <person name="De vries R.P."/>
            <person name="Grigoriev I.V."/>
            <person name="Machida M."/>
            <person name="Baker S.E."/>
            <person name="Andersen M.R."/>
        </authorList>
    </citation>
    <scope>NUCLEOTIDE SEQUENCE [LARGE SCALE GENOMIC DNA]</scope>
    <source>
        <strain evidence="7 8">CBS 117618</strain>
    </source>
</reference>
<sequence>MLSRSVWRNLGYNARRRAAIPEVPYRCFSCSQRAQVDSNKANPDERMTHFGFSDVPESQKESMVGAVFSSVASSYDAMNDFMSLGIHRLWKDHFVRSLNPGSALPSRNTDTTGKGWNILDIAGGTGDIAFRILDHATNINHDHDTRVTIADINPDMLAEGKKRNIQTPYYNTNRLSFMQGNAQAMPNIPDNSVDLYTVVFGIRNFTDKQAALHEAFRVLKPGGVFACMEFSKVENSVFNAVYKQWSFSAIPMIGQLVAGDRDSYQYLVESIEQFPSQEEFRGMIQKAGFMIPGRGFENLTGGIAAIHKVTINHFVQSGICRSVSEDRFSSTSLTIPPPAIEKFLNSFATLGFRPGPLFPGPSWEKPNLSFLIPKENGVCAMGHLQQQSPMIPLSSPADPSVPTMIKKDRLARDELSLLSLTPPDVIDSALSTTKDSHADASVSTAIHVISTERAALAHLERLYETNALAQESLARAVSQIARSVWSGGKLVCCGVGKSGKIAQKLEATMNSLGIYSAFLHPTEALHGDLGMIRPQDTLLLISFSGRTPELLLLLPHIPSTVPIIAITSHLHPSTCPLLSFQPSDMGILLPAPIHEDEELSIGVSAPTSSTTVALSLGDALAIATARRLHTSPGRGPAEIFKSFHPGGAIGAASNVLTPMSMSTASLPSTTSDDLSSQQQSVASLPQSEDTPRIIDKLVPIDQIPTVSTSTGTIRLLDILLTAIQHPTAKSWVHLSPSEIIPPRHLRSLSQTNYVDMDMSALASLGLPFSVPRDDWLRLPSSTSLDDARRLVSESTAAAGSVIAVMQDENPDACLGFFEAEDLWDGCD</sequence>
<feature type="binding site" evidence="4">
    <location>
        <position position="125"/>
    </location>
    <ligand>
        <name>S-adenosyl-L-methionine</name>
        <dbReference type="ChEBI" id="CHEBI:59789"/>
    </ligand>
</feature>
<name>A0A5N6DV51_ASPPA</name>
<evidence type="ECO:0000256" key="5">
    <source>
        <dbReference type="SAM" id="MobiDB-lite"/>
    </source>
</evidence>
<dbReference type="InterPro" id="IPR029063">
    <property type="entry name" value="SAM-dependent_MTases_sf"/>
</dbReference>
<dbReference type="PROSITE" id="PS01183">
    <property type="entry name" value="UBIE_1"/>
    <property type="match status" value="1"/>
</dbReference>
<dbReference type="EC" id="2.1.1.201" evidence="4"/>
<keyword evidence="4" id="KW-0999">Mitochondrion inner membrane</keyword>
<keyword evidence="2 4" id="KW-0808">Transferase</keyword>
<dbReference type="InterPro" id="IPR023576">
    <property type="entry name" value="UbiE/COQ5_MeTrFase_CS"/>
</dbReference>
<dbReference type="GO" id="GO:0031314">
    <property type="term" value="C:extrinsic component of mitochondrial inner membrane"/>
    <property type="evidence" value="ECO:0007669"/>
    <property type="project" value="UniProtKB-UniRule"/>
</dbReference>
<dbReference type="SUPFAM" id="SSF53335">
    <property type="entry name" value="S-adenosyl-L-methionine-dependent methyltransferases"/>
    <property type="match status" value="1"/>
</dbReference>
<dbReference type="InterPro" id="IPR046348">
    <property type="entry name" value="SIS_dom_sf"/>
</dbReference>
<feature type="region of interest" description="Disordered" evidence="5">
    <location>
        <begin position="662"/>
        <end position="688"/>
    </location>
</feature>
<dbReference type="GO" id="GO:0032259">
    <property type="term" value="P:methylation"/>
    <property type="evidence" value="ECO:0007669"/>
    <property type="project" value="UniProtKB-KW"/>
</dbReference>
<feature type="binding site" evidence="4">
    <location>
        <begin position="181"/>
        <end position="182"/>
    </location>
    <ligand>
        <name>S-adenosyl-L-methionine</name>
        <dbReference type="ChEBI" id="CHEBI:59789"/>
    </ligand>
</feature>
<dbReference type="PROSITE" id="PS01184">
    <property type="entry name" value="UBIE_2"/>
    <property type="match status" value="1"/>
</dbReference>
<keyword evidence="8" id="KW-1185">Reference proteome</keyword>
<comment type="caution">
    <text evidence="4">Lacks conserved residue(s) required for the propagation of feature annotation.</text>
</comment>
<dbReference type="PROSITE" id="PS51464">
    <property type="entry name" value="SIS"/>
    <property type="match status" value="1"/>
</dbReference>
<dbReference type="HAMAP" id="MF_01813">
    <property type="entry name" value="MenG_UbiE_methyltr"/>
    <property type="match status" value="1"/>
</dbReference>
<dbReference type="InterPro" id="IPR001347">
    <property type="entry name" value="SIS_dom"/>
</dbReference>
<evidence type="ECO:0000259" key="6">
    <source>
        <dbReference type="PROSITE" id="PS51464"/>
    </source>
</evidence>